<dbReference type="OrthoDB" id="9811532at2"/>
<evidence type="ECO:0000256" key="2">
    <source>
        <dbReference type="SAM" id="MobiDB-lite"/>
    </source>
</evidence>
<dbReference type="PROSITE" id="PS50889">
    <property type="entry name" value="S4"/>
    <property type="match status" value="1"/>
</dbReference>
<dbReference type="GO" id="GO:0003723">
    <property type="term" value="F:RNA binding"/>
    <property type="evidence" value="ECO:0007669"/>
    <property type="project" value="UniProtKB-KW"/>
</dbReference>
<organism evidence="3 4">
    <name type="scientific">Streptococcus ferus</name>
    <dbReference type="NCBI Taxonomy" id="1345"/>
    <lineage>
        <taxon>Bacteria</taxon>
        <taxon>Bacillati</taxon>
        <taxon>Bacillota</taxon>
        <taxon>Bacilli</taxon>
        <taxon>Lactobacillales</taxon>
        <taxon>Streptococcaceae</taxon>
        <taxon>Streptococcus</taxon>
    </lineage>
</organism>
<keyword evidence="4" id="KW-1185">Reference proteome</keyword>
<dbReference type="RefSeq" id="WP_018030421.1">
    <property type="nucleotide sequence ID" value="NZ_LS483343.1"/>
</dbReference>
<dbReference type="STRING" id="1123303.GCA_000372425_01097"/>
<dbReference type="Proteomes" id="UP000249495">
    <property type="component" value="Chromosome 1"/>
</dbReference>
<dbReference type="AlphaFoldDB" id="A0A2X3WAG4"/>
<evidence type="ECO:0000256" key="1">
    <source>
        <dbReference type="PROSITE-ProRule" id="PRU00182"/>
    </source>
</evidence>
<dbReference type="Gene3D" id="3.10.290.10">
    <property type="entry name" value="RNA-binding S4 domain"/>
    <property type="match status" value="1"/>
</dbReference>
<dbReference type="NCBIfam" id="TIGR02988">
    <property type="entry name" value="YaaA_near_RecF"/>
    <property type="match status" value="1"/>
</dbReference>
<gene>
    <name evidence="3" type="ORF">NCTC12278_01908</name>
</gene>
<dbReference type="InterPro" id="IPR014330">
    <property type="entry name" value="RNA-bd_S4-rel_YaaA"/>
</dbReference>
<proteinExistence type="predicted"/>
<dbReference type="InterPro" id="IPR036986">
    <property type="entry name" value="S4_RNA-bd_sf"/>
</dbReference>
<dbReference type="EMBL" id="LS483343">
    <property type="protein sequence ID" value="SQF41306.1"/>
    <property type="molecule type" value="Genomic_DNA"/>
</dbReference>
<dbReference type="KEGG" id="sfer:NCTC12278_01908"/>
<feature type="compositionally biased region" description="Basic residues" evidence="2">
    <location>
        <begin position="113"/>
        <end position="123"/>
    </location>
</feature>
<evidence type="ECO:0000313" key="4">
    <source>
        <dbReference type="Proteomes" id="UP000249495"/>
    </source>
</evidence>
<name>A0A2X3WAG4_9STRE</name>
<sequence>MDYKLFGDYITLQALLKDVGIIQSGGAVKAFLASTEVFFNGQLENRRGKKLRIGDSLSIPSQALTIMIVEPSNAEKEEHKNNLAEKQRIAALVKRLNQTNKTKKGQKNNPLKREKKAVKFPGT</sequence>
<accession>A0A2X3WAG4</accession>
<evidence type="ECO:0000313" key="3">
    <source>
        <dbReference type="EMBL" id="SQF41306.1"/>
    </source>
</evidence>
<dbReference type="Pfam" id="PF13275">
    <property type="entry name" value="S4_2"/>
    <property type="match status" value="1"/>
</dbReference>
<reference evidence="3 4" key="1">
    <citation type="submission" date="2018-06" db="EMBL/GenBank/DDBJ databases">
        <authorList>
            <consortium name="Pathogen Informatics"/>
            <person name="Doyle S."/>
        </authorList>
    </citation>
    <scope>NUCLEOTIDE SEQUENCE [LARGE SCALE GENOMIC DNA]</scope>
    <source>
        <strain evidence="3 4">NCTC12278</strain>
    </source>
</reference>
<protein>
    <submittedName>
        <fullName evidence="3">S4 domain-containing protein YaaA</fullName>
    </submittedName>
</protein>
<dbReference type="SUPFAM" id="SSF55174">
    <property type="entry name" value="Alpha-L RNA-binding motif"/>
    <property type="match status" value="1"/>
</dbReference>
<feature type="region of interest" description="Disordered" evidence="2">
    <location>
        <begin position="95"/>
        <end position="123"/>
    </location>
</feature>
<keyword evidence="1" id="KW-0694">RNA-binding</keyword>